<feature type="binding site" evidence="4">
    <location>
        <begin position="258"/>
        <end position="262"/>
    </location>
    <ligand>
        <name>FAD</name>
        <dbReference type="ChEBI" id="CHEBI:57692"/>
    </ligand>
</feature>
<comment type="caution">
    <text evidence="6">The sequence shown here is derived from an EMBL/GenBank/DDBJ whole genome shotgun (WGS) entry which is preliminary data.</text>
</comment>
<dbReference type="Gene3D" id="3.40.50.1220">
    <property type="entry name" value="TPP-binding domain"/>
    <property type="match status" value="1"/>
</dbReference>
<dbReference type="InterPro" id="IPR014729">
    <property type="entry name" value="Rossmann-like_a/b/a_fold"/>
</dbReference>
<keyword evidence="3" id="KW-0813">Transport</keyword>
<dbReference type="AlphaFoldDB" id="A0AA35WR63"/>
<comment type="function">
    <text evidence="3">The electron transfer flavoprotein serves as a specific electron acceptor for several dehydrogenases, including five acyl-CoA dehydrogenases, glutaryl-CoA and sarcosine dehydrogenase. It transfers the electrons to the main mitochondrial respiratory chain via ETF-ubiquinone oxidoreductase (ETF dehydrogenase).</text>
</comment>
<reference evidence="6" key="1">
    <citation type="submission" date="2023-03" db="EMBL/GenBank/DDBJ databases">
        <authorList>
            <person name="Steffen K."/>
            <person name="Cardenas P."/>
        </authorList>
    </citation>
    <scope>NUCLEOTIDE SEQUENCE</scope>
</reference>
<comment type="cofactor">
    <cofactor evidence="3 4">
        <name>FAD</name>
        <dbReference type="ChEBI" id="CHEBI:57692"/>
    </cofactor>
    <text evidence="3 4">Binds 1 FAD per dimer.</text>
</comment>
<dbReference type="InterPro" id="IPR029035">
    <property type="entry name" value="DHS-like_NAD/FAD-binding_dom"/>
</dbReference>
<evidence type="ECO:0000256" key="2">
    <source>
        <dbReference type="ARBA" id="ARBA00005817"/>
    </source>
</evidence>
<dbReference type="GO" id="GO:0005759">
    <property type="term" value="C:mitochondrial matrix"/>
    <property type="evidence" value="ECO:0007669"/>
    <property type="project" value="UniProtKB-SubCell"/>
</dbReference>
<proteinExistence type="inferred from homology"/>
<evidence type="ECO:0000313" key="7">
    <source>
        <dbReference type="Proteomes" id="UP001174909"/>
    </source>
</evidence>
<dbReference type="CDD" id="cd01715">
    <property type="entry name" value="ETF_alpha"/>
    <property type="match status" value="1"/>
</dbReference>
<dbReference type="Pfam" id="PF00766">
    <property type="entry name" value="ETF_alpha"/>
    <property type="match status" value="1"/>
</dbReference>
<dbReference type="InterPro" id="IPR001308">
    <property type="entry name" value="ETF_a/FixB"/>
</dbReference>
<dbReference type="InterPro" id="IPR033947">
    <property type="entry name" value="ETF_alpha_N"/>
</dbReference>
<feature type="domain" description="Electron transfer flavoprotein alpha/beta-subunit N-terminal" evidence="5">
    <location>
        <begin position="7"/>
        <end position="195"/>
    </location>
</feature>
<dbReference type="EMBL" id="CASHTH010002004">
    <property type="protein sequence ID" value="CAI8023367.1"/>
    <property type="molecule type" value="Genomic_DNA"/>
</dbReference>
<keyword evidence="3" id="KW-0249">Electron transport</keyword>
<gene>
    <name evidence="6" type="ORF">GBAR_LOCUS13658</name>
</gene>
<evidence type="ECO:0000313" key="6">
    <source>
        <dbReference type="EMBL" id="CAI8023367.1"/>
    </source>
</evidence>
<keyword evidence="3" id="KW-0496">Mitochondrion</keyword>
<dbReference type="GO" id="GO:0033539">
    <property type="term" value="P:fatty acid beta-oxidation using acyl-CoA dehydrogenase"/>
    <property type="evidence" value="ECO:0007669"/>
    <property type="project" value="TreeGrafter"/>
</dbReference>
<dbReference type="GO" id="GO:0009055">
    <property type="term" value="F:electron transfer activity"/>
    <property type="evidence" value="ECO:0007669"/>
    <property type="project" value="InterPro"/>
</dbReference>
<comment type="subunit">
    <text evidence="3">Heterodimer of an alpha and a beta subunit.</text>
</comment>
<comment type="subcellular location">
    <subcellularLocation>
        <location evidence="1 3">Mitochondrion matrix</location>
    </subcellularLocation>
</comment>
<evidence type="ECO:0000256" key="1">
    <source>
        <dbReference type="ARBA" id="ARBA00004305"/>
    </source>
</evidence>
<accession>A0AA35WR63</accession>
<protein>
    <recommendedName>
        <fullName evidence="3">Electron transfer flavoprotein subunit alpha</fullName>
        <shortName evidence="3">Alpha-ETF</shortName>
    </recommendedName>
</protein>
<dbReference type="SUPFAM" id="SSF52402">
    <property type="entry name" value="Adenine nucleotide alpha hydrolases-like"/>
    <property type="match status" value="1"/>
</dbReference>
<dbReference type="PIRSF" id="PIRSF000089">
    <property type="entry name" value="Electra_flavoP_a"/>
    <property type="match status" value="1"/>
</dbReference>
<evidence type="ECO:0000259" key="5">
    <source>
        <dbReference type="SMART" id="SM00893"/>
    </source>
</evidence>
<dbReference type="PANTHER" id="PTHR43153">
    <property type="entry name" value="ELECTRON TRANSFER FLAVOPROTEIN ALPHA"/>
    <property type="match status" value="1"/>
</dbReference>
<dbReference type="SMART" id="SM00893">
    <property type="entry name" value="ETF"/>
    <property type="match status" value="1"/>
</dbReference>
<evidence type="ECO:0000256" key="3">
    <source>
        <dbReference type="PIRNR" id="PIRNR000089"/>
    </source>
</evidence>
<feature type="binding site" evidence="4">
    <location>
        <position position="219"/>
    </location>
    <ligand>
        <name>FAD</name>
        <dbReference type="ChEBI" id="CHEBI:57692"/>
    </ligand>
</feature>
<dbReference type="InterPro" id="IPR014731">
    <property type="entry name" value="ETF_asu_C"/>
</dbReference>
<keyword evidence="7" id="KW-1185">Reference proteome</keyword>
<feature type="binding site" evidence="4">
    <location>
        <position position="296"/>
    </location>
    <ligand>
        <name>FAD</name>
        <dbReference type="ChEBI" id="CHEBI:57692"/>
    </ligand>
</feature>
<dbReference type="Gene3D" id="3.40.50.620">
    <property type="entry name" value="HUPs"/>
    <property type="match status" value="1"/>
</dbReference>
<dbReference type="Pfam" id="PF01012">
    <property type="entry name" value="ETF"/>
    <property type="match status" value="1"/>
</dbReference>
<name>A0AA35WR63_GEOBA</name>
<feature type="binding site" evidence="4">
    <location>
        <begin position="244"/>
        <end position="245"/>
    </location>
    <ligand>
        <name>FAD</name>
        <dbReference type="ChEBI" id="CHEBI:57692"/>
    </ligand>
</feature>
<keyword evidence="3 4" id="KW-0274">FAD</keyword>
<sequence length="332" mass="34382">MADATGILVFGDAPEGQLASTAQELLSAGRSLADSLGQELTIALLGADVADAPQQAIAHGADKVLAVTNPTLAEYHPDHYVTAMQTVANESNPGIILIARNNEGRELAPRLAFRLGVGLAQDCLEVSVDASTGRLLANRPVYGGSAVAVVSCTQTPQIAALRPKTYEPLDADAARTGNVIAFPVDIDPSDAKTRVVDVVKEQAVGIKLEDARIVVSGGRGLGGPEPFSQLEELANLLGGAVGASRAAVDSGWVPANQQVGLTGKTITPDLYITVAISGASQHMAGCSGSKAIVAINRDADANIFKEARYGVVGDWEKVIPALMETVRELTQS</sequence>
<evidence type="ECO:0000256" key="4">
    <source>
        <dbReference type="PIRSR" id="PIRSR000089-1"/>
    </source>
</evidence>
<dbReference type="InterPro" id="IPR014730">
    <property type="entry name" value="ETF_a/b_N"/>
</dbReference>
<dbReference type="PANTHER" id="PTHR43153:SF1">
    <property type="entry name" value="ELECTRON TRANSFER FLAVOPROTEIN SUBUNIT ALPHA, MITOCHONDRIAL"/>
    <property type="match status" value="1"/>
</dbReference>
<dbReference type="SUPFAM" id="SSF52467">
    <property type="entry name" value="DHS-like NAD/FAD-binding domain"/>
    <property type="match status" value="1"/>
</dbReference>
<comment type="similarity">
    <text evidence="2 3">Belongs to the ETF alpha-subunit/FixB family.</text>
</comment>
<dbReference type="GO" id="GO:0050660">
    <property type="term" value="F:flavin adenine dinucleotide binding"/>
    <property type="evidence" value="ECO:0007669"/>
    <property type="project" value="InterPro"/>
</dbReference>
<keyword evidence="3" id="KW-0285">Flavoprotein</keyword>
<organism evidence="6 7">
    <name type="scientific">Geodia barretti</name>
    <name type="common">Barrett's horny sponge</name>
    <dbReference type="NCBI Taxonomy" id="519541"/>
    <lineage>
        <taxon>Eukaryota</taxon>
        <taxon>Metazoa</taxon>
        <taxon>Porifera</taxon>
        <taxon>Demospongiae</taxon>
        <taxon>Heteroscleromorpha</taxon>
        <taxon>Tetractinellida</taxon>
        <taxon>Astrophorina</taxon>
        <taxon>Geodiidae</taxon>
        <taxon>Geodia</taxon>
    </lineage>
</organism>
<dbReference type="Proteomes" id="UP001174909">
    <property type="component" value="Unassembled WGS sequence"/>
</dbReference>